<protein>
    <recommendedName>
        <fullName evidence="2">JmjC domain-containing protein</fullName>
    </recommendedName>
</protein>
<proteinExistence type="predicted"/>
<feature type="compositionally biased region" description="Low complexity" evidence="1">
    <location>
        <begin position="51"/>
        <end position="62"/>
    </location>
</feature>
<evidence type="ECO:0000259" key="2">
    <source>
        <dbReference type="PROSITE" id="PS51184"/>
    </source>
</evidence>
<feature type="region of interest" description="Disordered" evidence="1">
    <location>
        <begin position="51"/>
        <end position="83"/>
    </location>
</feature>
<dbReference type="InterPro" id="IPR003347">
    <property type="entry name" value="JmjC_dom"/>
</dbReference>
<gene>
    <name evidence="3" type="ORF">B0H17DRAFT_237638</name>
</gene>
<evidence type="ECO:0000313" key="3">
    <source>
        <dbReference type="EMBL" id="KAJ7709768.1"/>
    </source>
</evidence>
<dbReference type="Pfam" id="PF02373">
    <property type="entry name" value="JmjC"/>
    <property type="match status" value="1"/>
</dbReference>
<sequence>MLYPFFTARLKKNVETDCDASCLLVFLPLDITMEPLRKQLMARQPQWGDSLSPLQLSASQSGSDRENRGNPAPQAVDANSHRNSVEDLNAYDELIMADPKTRRKRTSAVKPQTLSCKDWTLESLVRQSKNFAEVPRIQWSPDISTSIRAHEANNKGVPLVVEGLHNNPRWIKDKFTPDWLERNGPKGAYRYFNSATIQGCLLLYLPDISVRNMCDRSDKSIALPNFIARTRAISPFATPGESERLYGKDVPCPPEWNQFLHSGGVVPPFLSPDGPENLLNNLPKADQPETLMCYLGVGDTFTPCHKDLCASSGHNLMCYTENGGSSFWFMTATSSANAAAEYFTKNLKEQLDHETHVITVEQLAKAPFKVYVTEQKLGDLVLVPPRSSHQVVNAGGMTIKTSWSRITLDGLSLALRYELPLYRRVCRSEIYRIKSTIYHTLLQTIRTGSNLLGKQPKTNATPGSRNAIASTSQKDLPDTLLRLLLLFDSILIDEYSEETSSMQTLTPAVSQPSEMDAEDDAIGQLTCDFCGCDVFQSFFECRACVDGGTADPGAGFILCSGCYVEGRTCHCETMVPMQCRSFSELLETRSRALDLFTELESRPSNHVVVQIPFQERLENEMGLFRAALVLQKRRAKPQGNDQRRCTVRRSEAEQSHDSLNALLLPCKKCHSSTCLAHVAMDRRLHSAEAFLAHEKDVSHAVFHASHKASKRRFESELADLKREDLDQVFDVRVQLAYLATTFTTCRPINPNSQLWTAGYYDLHVWETDLPADQIPNEMSATETRKVVALQGVLKRPKRMVMDCVFMPPLSRPSKGKERQVAVTERSKPRDRVKVCCSLLRIIHLHLTHFVSLTMPWMIFRRQRSLNEPIHPTDHQVPALTALIR</sequence>
<reference evidence="3" key="1">
    <citation type="submission" date="2023-03" db="EMBL/GenBank/DDBJ databases">
        <title>Massive genome expansion in bonnet fungi (Mycena s.s.) driven by repeated elements and novel gene families across ecological guilds.</title>
        <authorList>
            <consortium name="Lawrence Berkeley National Laboratory"/>
            <person name="Harder C.B."/>
            <person name="Miyauchi S."/>
            <person name="Viragh M."/>
            <person name="Kuo A."/>
            <person name="Thoen E."/>
            <person name="Andreopoulos B."/>
            <person name="Lu D."/>
            <person name="Skrede I."/>
            <person name="Drula E."/>
            <person name="Henrissat B."/>
            <person name="Morin E."/>
            <person name="Kohler A."/>
            <person name="Barry K."/>
            <person name="LaButti K."/>
            <person name="Morin E."/>
            <person name="Salamov A."/>
            <person name="Lipzen A."/>
            <person name="Mereny Z."/>
            <person name="Hegedus B."/>
            <person name="Baldrian P."/>
            <person name="Stursova M."/>
            <person name="Weitz H."/>
            <person name="Taylor A."/>
            <person name="Grigoriev I.V."/>
            <person name="Nagy L.G."/>
            <person name="Martin F."/>
            <person name="Kauserud H."/>
        </authorList>
    </citation>
    <scope>NUCLEOTIDE SEQUENCE</scope>
    <source>
        <strain evidence="3">CBHHK067</strain>
    </source>
</reference>
<dbReference type="EMBL" id="JARKIE010000002">
    <property type="protein sequence ID" value="KAJ7709768.1"/>
    <property type="molecule type" value="Genomic_DNA"/>
</dbReference>
<dbReference type="SMART" id="SM00558">
    <property type="entry name" value="JmjC"/>
    <property type="match status" value="1"/>
</dbReference>
<name>A0AAD7H106_MYCRO</name>
<evidence type="ECO:0000313" key="4">
    <source>
        <dbReference type="Proteomes" id="UP001221757"/>
    </source>
</evidence>
<keyword evidence="4" id="KW-1185">Reference proteome</keyword>
<accession>A0AAD7H106</accession>
<dbReference type="Gene3D" id="2.60.120.650">
    <property type="entry name" value="Cupin"/>
    <property type="match status" value="1"/>
</dbReference>
<feature type="domain" description="JmjC" evidence="2">
    <location>
        <begin position="255"/>
        <end position="422"/>
    </location>
</feature>
<dbReference type="Proteomes" id="UP001221757">
    <property type="component" value="Unassembled WGS sequence"/>
</dbReference>
<comment type="caution">
    <text evidence="3">The sequence shown here is derived from an EMBL/GenBank/DDBJ whole genome shotgun (WGS) entry which is preliminary data.</text>
</comment>
<evidence type="ECO:0000256" key="1">
    <source>
        <dbReference type="SAM" id="MobiDB-lite"/>
    </source>
</evidence>
<organism evidence="3 4">
    <name type="scientific">Mycena rosella</name>
    <name type="common">Pink bonnet</name>
    <name type="synonym">Agaricus rosellus</name>
    <dbReference type="NCBI Taxonomy" id="1033263"/>
    <lineage>
        <taxon>Eukaryota</taxon>
        <taxon>Fungi</taxon>
        <taxon>Dikarya</taxon>
        <taxon>Basidiomycota</taxon>
        <taxon>Agaricomycotina</taxon>
        <taxon>Agaricomycetes</taxon>
        <taxon>Agaricomycetidae</taxon>
        <taxon>Agaricales</taxon>
        <taxon>Marasmiineae</taxon>
        <taxon>Mycenaceae</taxon>
        <taxon>Mycena</taxon>
    </lineage>
</organism>
<dbReference type="SUPFAM" id="SSF51197">
    <property type="entry name" value="Clavaminate synthase-like"/>
    <property type="match status" value="1"/>
</dbReference>
<dbReference type="AlphaFoldDB" id="A0AAD7H106"/>
<dbReference type="PROSITE" id="PS51184">
    <property type="entry name" value="JMJC"/>
    <property type="match status" value="1"/>
</dbReference>